<feature type="non-terminal residue" evidence="4">
    <location>
        <position position="53"/>
    </location>
</feature>
<comment type="similarity">
    <text evidence="1">Belongs to the heat shock protein 70 family.</text>
</comment>
<evidence type="ECO:0000313" key="5">
    <source>
        <dbReference type="Proteomes" id="UP000054783"/>
    </source>
</evidence>
<dbReference type="FunFam" id="3.30.420.40:FF:000028">
    <property type="entry name" value="heat shock 70 kDa protein-like"/>
    <property type="match status" value="1"/>
</dbReference>
<keyword evidence="5" id="KW-1185">Reference proteome</keyword>
<comment type="caution">
    <text evidence="4">The sequence shown here is derived from an EMBL/GenBank/DDBJ whole genome shotgun (WGS) entry which is preliminary data.</text>
</comment>
<dbReference type="GO" id="GO:0140662">
    <property type="term" value="F:ATP-dependent protein folding chaperone"/>
    <property type="evidence" value="ECO:0007669"/>
    <property type="project" value="InterPro"/>
</dbReference>
<dbReference type="Proteomes" id="UP000054783">
    <property type="component" value="Unassembled WGS sequence"/>
</dbReference>
<dbReference type="EMBL" id="JYDQ01005413">
    <property type="protein sequence ID" value="KRX80988.1"/>
    <property type="molecule type" value="Genomic_DNA"/>
</dbReference>
<dbReference type="SUPFAM" id="SSF53067">
    <property type="entry name" value="Actin-like ATPase domain"/>
    <property type="match status" value="1"/>
</dbReference>
<dbReference type="AlphaFoldDB" id="A0A0V0WYW7"/>
<keyword evidence="3" id="KW-0067">ATP-binding</keyword>
<dbReference type="PANTHER" id="PTHR19375">
    <property type="entry name" value="HEAT SHOCK PROTEIN 70KDA"/>
    <property type="match status" value="1"/>
</dbReference>
<sequence>MIIVNYKGEDKQFAAEEISSMVLMKMREIAEAYLGSTVKNAVVTVPAYFNDSQ</sequence>
<dbReference type="Pfam" id="PF00012">
    <property type="entry name" value="HSP70"/>
    <property type="match status" value="1"/>
</dbReference>
<keyword evidence="2" id="KW-0547">Nucleotide-binding</keyword>
<dbReference type="InterPro" id="IPR013126">
    <property type="entry name" value="Hsp_70_fam"/>
</dbReference>
<dbReference type="STRING" id="990121.A0A0V0WYW7"/>
<protein>
    <submittedName>
        <fullName evidence="4">Heat shock 70 kDa protein 3</fullName>
    </submittedName>
</protein>
<proteinExistence type="inferred from homology"/>
<organism evidence="4 5">
    <name type="scientific">Trichinella patagoniensis</name>
    <dbReference type="NCBI Taxonomy" id="990121"/>
    <lineage>
        <taxon>Eukaryota</taxon>
        <taxon>Metazoa</taxon>
        <taxon>Ecdysozoa</taxon>
        <taxon>Nematoda</taxon>
        <taxon>Enoplea</taxon>
        <taxon>Dorylaimia</taxon>
        <taxon>Trichinellida</taxon>
        <taxon>Trichinellidae</taxon>
        <taxon>Trichinella</taxon>
    </lineage>
</organism>
<gene>
    <name evidence="4" type="primary">HSP70-3</name>
    <name evidence="4" type="ORF">T12_2244</name>
</gene>
<dbReference type="GO" id="GO:0005524">
    <property type="term" value="F:ATP binding"/>
    <property type="evidence" value="ECO:0007669"/>
    <property type="project" value="UniProtKB-KW"/>
</dbReference>
<evidence type="ECO:0000256" key="1">
    <source>
        <dbReference type="ARBA" id="ARBA00007381"/>
    </source>
</evidence>
<evidence type="ECO:0000256" key="2">
    <source>
        <dbReference type="ARBA" id="ARBA00022741"/>
    </source>
</evidence>
<evidence type="ECO:0000313" key="4">
    <source>
        <dbReference type="EMBL" id="KRX80988.1"/>
    </source>
</evidence>
<accession>A0A0V0WYW7</accession>
<dbReference type="InterPro" id="IPR043129">
    <property type="entry name" value="ATPase_NBD"/>
</dbReference>
<reference evidence="4 5" key="1">
    <citation type="submission" date="2015-01" db="EMBL/GenBank/DDBJ databases">
        <title>Evolution of Trichinella species and genotypes.</title>
        <authorList>
            <person name="Korhonen P.K."/>
            <person name="Edoardo P."/>
            <person name="Giuseppe L.R."/>
            <person name="Gasser R.B."/>
        </authorList>
    </citation>
    <scope>NUCLEOTIDE SEQUENCE [LARGE SCALE GENOMIC DNA]</scope>
    <source>
        <strain evidence="4">ISS2496</strain>
    </source>
</reference>
<dbReference type="Gene3D" id="3.30.420.40">
    <property type="match status" value="1"/>
</dbReference>
<evidence type="ECO:0000256" key="3">
    <source>
        <dbReference type="ARBA" id="ARBA00022840"/>
    </source>
</evidence>
<name>A0A0V0WYW7_9BILA</name>
<keyword evidence="4" id="KW-0346">Stress response</keyword>